<evidence type="ECO:0000256" key="2">
    <source>
        <dbReference type="ARBA" id="ARBA00022723"/>
    </source>
</evidence>
<gene>
    <name evidence="8" type="primary">LOC108830546</name>
</gene>
<feature type="region of interest" description="Disordered" evidence="5">
    <location>
        <begin position="104"/>
        <end position="126"/>
    </location>
</feature>
<evidence type="ECO:0000313" key="8">
    <source>
        <dbReference type="RefSeq" id="XP_018459645.1"/>
    </source>
</evidence>
<evidence type="ECO:0000313" key="7">
    <source>
        <dbReference type="Proteomes" id="UP000504610"/>
    </source>
</evidence>
<keyword evidence="2" id="KW-0479">Metal-binding</keyword>
<keyword evidence="3" id="KW-0862">Zinc</keyword>
<keyword evidence="7" id="KW-1185">Reference proteome</keyword>
<evidence type="ECO:0000259" key="6">
    <source>
        <dbReference type="PROSITE" id="PS51795"/>
    </source>
</evidence>
<feature type="domain" description="FLZ-type" evidence="6">
    <location>
        <begin position="43"/>
        <end position="87"/>
    </location>
</feature>
<dbReference type="InterPro" id="IPR007650">
    <property type="entry name" value="Zf-FLZ_dom"/>
</dbReference>
<dbReference type="Proteomes" id="UP000504610">
    <property type="component" value="Unplaced"/>
</dbReference>
<dbReference type="GeneID" id="108830546"/>
<keyword evidence="3" id="KW-0863">Zinc-finger</keyword>
<evidence type="ECO:0000256" key="5">
    <source>
        <dbReference type="SAM" id="MobiDB-lite"/>
    </source>
</evidence>
<evidence type="ECO:0000256" key="1">
    <source>
        <dbReference type="ARBA" id="ARBA00009374"/>
    </source>
</evidence>
<feature type="zinc finger region" description="FLZ-type" evidence="4">
    <location>
        <begin position="43"/>
        <end position="87"/>
    </location>
</feature>
<dbReference type="PANTHER" id="PTHR46057:SF54">
    <property type="entry name" value="FCS-LIKE ZINC FINGER 16"/>
    <property type="match status" value="1"/>
</dbReference>
<dbReference type="KEGG" id="rsz:108830546"/>
<evidence type="ECO:0000256" key="4">
    <source>
        <dbReference type="PROSITE-ProRule" id="PRU01131"/>
    </source>
</evidence>
<dbReference type="InterPro" id="IPR044533">
    <property type="entry name" value="FLZ1/2/3"/>
</dbReference>
<dbReference type="PANTHER" id="PTHR46057">
    <property type="entry name" value="FCS-LIKE ZINC FINGER 1-RELATED"/>
    <property type="match status" value="1"/>
</dbReference>
<dbReference type="Pfam" id="PF04570">
    <property type="entry name" value="zf-FLZ"/>
    <property type="match status" value="1"/>
</dbReference>
<proteinExistence type="inferred from homology"/>
<protein>
    <submittedName>
        <fullName evidence="8">FCS-Like Zinc finger 16 isoform X1</fullName>
    </submittedName>
</protein>
<dbReference type="OrthoDB" id="1864056at2759"/>
<feature type="region of interest" description="Disordered" evidence="5">
    <location>
        <begin position="1"/>
        <end position="27"/>
    </location>
</feature>
<dbReference type="PROSITE" id="PS51795">
    <property type="entry name" value="ZF_FLZ"/>
    <property type="match status" value="1"/>
</dbReference>
<comment type="similarity">
    <text evidence="1">Belongs to the FLZ family.</text>
</comment>
<dbReference type="GO" id="GO:0008270">
    <property type="term" value="F:zinc ion binding"/>
    <property type="evidence" value="ECO:0007669"/>
    <property type="project" value="UniProtKB-KW"/>
</dbReference>
<accession>A0A6J0LHC8</accession>
<sequence length="126" mass="14473">MRDMVIPSKRPRAPSFSDKHREETQPATTIGSGWFQEKGKLKTFLELCGFCKKKLRHDENVFMYGYFGAFCSEACRAKQMACDIFIEKSREIIKAKKGRTCAGIKPKEDEPLGNQERISSPPKFYI</sequence>
<dbReference type="RefSeq" id="XP_018459645.1">
    <property type="nucleotide sequence ID" value="XM_018604143.2"/>
</dbReference>
<evidence type="ECO:0000256" key="3">
    <source>
        <dbReference type="ARBA" id="ARBA00022771"/>
    </source>
</evidence>
<dbReference type="AlphaFoldDB" id="A0A6J0LHC8"/>
<name>A0A6J0LHC8_RAPSA</name>
<organism evidence="7 8">
    <name type="scientific">Raphanus sativus</name>
    <name type="common">Radish</name>
    <name type="synonym">Raphanus raphanistrum var. sativus</name>
    <dbReference type="NCBI Taxonomy" id="3726"/>
    <lineage>
        <taxon>Eukaryota</taxon>
        <taxon>Viridiplantae</taxon>
        <taxon>Streptophyta</taxon>
        <taxon>Embryophyta</taxon>
        <taxon>Tracheophyta</taxon>
        <taxon>Spermatophyta</taxon>
        <taxon>Magnoliopsida</taxon>
        <taxon>eudicotyledons</taxon>
        <taxon>Gunneridae</taxon>
        <taxon>Pentapetalae</taxon>
        <taxon>rosids</taxon>
        <taxon>malvids</taxon>
        <taxon>Brassicales</taxon>
        <taxon>Brassicaceae</taxon>
        <taxon>Brassiceae</taxon>
        <taxon>Raphanus</taxon>
    </lineage>
</organism>
<reference evidence="8" key="1">
    <citation type="submission" date="2025-08" db="UniProtKB">
        <authorList>
            <consortium name="RefSeq"/>
        </authorList>
    </citation>
    <scope>IDENTIFICATION</scope>
    <source>
        <tissue evidence="8">Leaf</tissue>
    </source>
</reference>